<accession>A0A6C0BF58</accession>
<dbReference type="AlphaFoldDB" id="A0A6C0BF58"/>
<reference evidence="2" key="1">
    <citation type="journal article" date="2020" name="Nature">
        <title>Giant virus diversity and host interactions through global metagenomics.</title>
        <authorList>
            <person name="Schulz F."/>
            <person name="Roux S."/>
            <person name="Paez-Espino D."/>
            <person name="Jungbluth S."/>
            <person name="Walsh D.A."/>
            <person name="Denef V.J."/>
            <person name="McMahon K.D."/>
            <person name="Konstantinidis K.T."/>
            <person name="Eloe-Fadrosh E.A."/>
            <person name="Kyrpides N.C."/>
            <person name="Woyke T."/>
        </authorList>
    </citation>
    <scope>NUCLEOTIDE SEQUENCE</scope>
    <source>
        <strain evidence="2">GVMAG-M-3300010354-11</strain>
    </source>
</reference>
<evidence type="ECO:0000313" key="2">
    <source>
        <dbReference type="EMBL" id="QHS90612.1"/>
    </source>
</evidence>
<evidence type="ECO:0000256" key="1">
    <source>
        <dbReference type="SAM" id="Phobius"/>
    </source>
</evidence>
<proteinExistence type="predicted"/>
<sequence length="154" mass="18467">MSVDLSTIKSSLDNNKDSYLDLTHQLNNYNEIYNVNFYLKNMNTLEHERLERASQNIKTKVLKLKQEYMLMDYSCHEYRMRSNIMYVSIIVVAFIFIIVAMFYQDKIAQNVAIIICIVVASLYLLLVIFILLSNSKRRNYAWEQYYWQEMKKKS</sequence>
<feature type="transmembrane region" description="Helical" evidence="1">
    <location>
        <begin position="110"/>
        <end position="132"/>
    </location>
</feature>
<feature type="transmembrane region" description="Helical" evidence="1">
    <location>
        <begin position="84"/>
        <end position="104"/>
    </location>
</feature>
<name>A0A6C0BF58_9ZZZZ</name>
<keyword evidence="1" id="KW-0472">Membrane</keyword>
<organism evidence="2">
    <name type="scientific">viral metagenome</name>
    <dbReference type="NCBI Taxonomy" id="1070528"/>
    <lineage>
        <taxon>unclassified sequences</taxon>
        <taxon>metagenomes</taxon>
        <taxon>organismal metagenomes</taxon>
    </lineage>
</organism>
<protein>
    <submittedName>
        <fullName evidence="2">Uncharacterized protein</fullName>
    </submittedName>
</protein>
<dbReference type="EMBL" id="MN739141">
    <property type="protein sequence ID" value="QHS90612.1"/>
    <property type="molecule type" value="Genomic_DNA"/>
</dbReference>
<keyword evidence="1" id="KW-1133">Transmembrane helix</keyword>
<keyword evidence="1" id="KW-0812">Transmembrane</keyword>